<reference evidence="3 4" key="1">
    <citation type="journal article" date="2013" name="BMC Genomics">
        <title>Reconstruction of the lipid metabolism for the microalga Monoraphidium neglectum from its genome sequence reveals characteristics suitable for biofuel production.</title>
        <authorList>
            <person name="Bogen C."/>
            <person name="Al-Dilaimi A."/>
            <person name="Albersmeier A."/>
            <person name="Wichmann J."/>
            <person name="Grundmann M."/>
            <person name="Rupp O."/>
            <person name="Lauersen K.J."/>
            <person name="Blifernez-Klassen O."/>
            <person name="Kalinowski J."/>
            <person name="Goesmann A."/>
            <person name="Mussgnug J.H."/>
            <person name="Kruse O."/>
        </authorList>
    </citation>
    <scope>NUCLEOTIDE SEQUENCE [LARGE SCALE GENOMIC DNA]</scope>
    <source>
        <strain evidence="3 4">SAG 48.87</strain>
    </source>
</reference>
<sequence>MWRPQIPHKAIDVEVDCGPGVPCRLLRVDIDVSEVARKQFLGGFKHRVTGSTYHHAVTQTPPSAPRPRPPPRACRDTQTVHQAARGAQTLREAATQMPRPGVVLDVSEDRLVTPRTYVTAREVQAVRQAAALTVQRFARGWAARRRAGQLRGHKEEREAFLREREGRRIADAEDARRRQVQRRMHPAKRTDFQVLETELDAWRRQETARIKAAGLGPDKEQDALRLLLAKETRLLQTIDRLRVNAKYEARDAAAHRTLSAMAAPKTWELKNGAKVLVHTPTTARARELQQLHRGLALTDLSVDERLDLLLHVKWTAKEFDCRLTREIVQLIDREADLLNREGELKEAGFGDGGPEELGS</sequence>
<dbReference type="PROSITE" id="PS50096">
    <property type="entry name" value="IQ"/>
    <property type="match status" value="1"/>
</dbReference>
<dbReference type="STRING" id="145388.A0A0D2NJ56"/>
<accession>A0A0D2NJ56</accession>
<dbReference type="OrthoDB" id="10265862at2759"/>
<dbReference type="InterPro" id="IPR057887">
    <property type="entry name" value="IQUB_helical"/>
</dbReference>
<feature type="compositionally biased region" description="Pro residues" evidence="1">
    <location>
        <begin position="62"/>
        <end position="72"/>
    </location>
</feature>
<name>A0A0D2NJ56_9CHLO</name>
<dbReference type="AlphaFoldDB" id="A0A0D2NJ56"/>
<gene>
    <name evidence="3" type="ORF">MNEG_3019</name>
</gene>
<dbReference type="PANTHER" id="PTHR21074:SF0">
    <property type="entry name" value="IQ AND UBIQUITIN-LIKE DOMAIN-CONTAINING PROTEIN"/>
    <property type="match status" value="1"/>
</dbReference>
<feature type="region of interest" description="Disordered" evidence="1">
    <location>
        <begin position="52"/>
        <end position="75"/>
    </location>
</feature>
<dbReference type="InterPro" id="IPR037695">
    <property type="entry name" value="IQUB"/>
</dbReference>
<dbReference type="RefSeq" id="XP_013903960.1">
    <property type="nucleotide sequence ID" value="XM_014048506.1"/>
</dbReference>
<feature type="domain" description="IQ motif and ubiquitin-like" evidence="2">
    <location>
        <begin position="249"/>
        <end position="341"/>
    </location>
</feature>
<organism evidence="3 4">
    <name type="scientific">Monoraphidium neglectum</name>
    <dbReference type="NCBI Taxonomy" id="145388"/>
    <lineage>
        <taxon>Eukaryota</taxon>
        <taxon>Viridiplantae</taxon>
        <taxon>Chlorophyta</taxon>
        <taxon>core chlorophytes</taxon>
        <taxon>Chlorophyceae</taxon>
        <taxon>CS clade</taxon>
        <taxon>Sphaeropleales</taxon>
        <taxon>Selenastraceae</taxon>
        <taxon>Monoraphidium</taxon>
    </lineage>
</organism>
<protein>
    <submittedName>
        <fullName evidence="3">IQ and ubiquitin-like domain-containing protein</fullName>
    </submittedName>
</protein>
<dbReference type="PANTHER" id="PTHR21074">
    <property type="entry name" value="IQ AND UBIQUITIN-LIKE DOMAIN-CONTAINING PROTEIN"/>
    <property type="match status" value="1"/>
</dbReference>
<evidence type="ECO:0000313" key="4">
    <source>
        <dbReference type="Proteomes" id="UP000054498"/>
    </source>
</evidence>
<dbReference type="KEGG" id="mng:MNEG_3019"/>
<evidence type="ECO:0000256" key="1">
    <source>
        <dbReference type="SAM" id="MobiDB-lite"/>
    </source>
</evidence>
<proteinExistence type="predicted"/>
<dbReference type="Pfam" id="PF25805">
    <property type="entry name" value="IQUB"/>
    <property type="match status" value="1"/>
</dbReference>
<dbReference type="GeneID" id="25735897"/>
<dbReference type="Proteomes" id="UP000054498">
    <property type="component" value="Unassembled WGS sequence"/>
</dbReference>
<evidence type="ECO:0000313" key="3">
    <source>
        <dbReference type="EMBL" id="KIZ04941.1"/>
    </source>
</evidence>
<evidence type="ECO:0000259" key="2">
    <source>
        <dbReference type="Pfam" id="PF25805"/>
    </source>
</evidence>
<keyword evidence="4" id="KW-1185">Reference proteome</keyword>
<dbReference type="EMBL" id="KK100583">
    <property type="protein sequence ID" value="KIZ04941.1"/>
    <property type="molecule type" value="Genomic_DNA"/>
</dbReference>